<dbReference type="Gene3D" id="2.30.18.10">
    <property type="entry name" value="Transcription factor IIA (TFIIA), beta-barrel domain"/>
    <property type="match status" value="1"/>
</dbReference>
<dbReference type="GO" id="GO:0005672">
    <property type="term" value="C:transcription factor TFIIA complex"/>
    <property type="evidence" value="ECO:0007669"/>
    <property type="project" value="InterPro"/>
</dbReference>
<dbReference type="Gene3D" id="1.10.287.100">
    <property type="match status" value="1"/>
</dbReference>
<evidence type="ECO:0000256" key="2">
    <source>
        <dbReference type="ARBA" id="ARBA00010059"/>
    </source>
</evidence>
<evidence type="ECO:0000256" key="4">
    <source>
        <dbReference type="ARBA" id="ARBA00023163"/>
    </source>
</evidence>
<dbReference type="CDD" id="cd07976">
    <property type="entry name" value="TFIIA_alpha_beta_like"/>
    <property type="match status" value="2"/>
</dbReference>
<proteinExistence type="inferred from homology"/>
<dbReference type="Proteomes" id="UP000245119">
    <property type="component" value="Linkage Group LG8"/>
</dbReference>
<dbReference type="EMBL" id="PZQS01000008">
    <property type="protein sequence ID" value="PVD26536.1"/>
    <property type="molecule type" value="Genomic_DNA"/>
</dbReference>
<comment type="similarity">
    <text evidence="2">Belongs to the TFIIA subunit 1 family.</text>
</comment>
<keyword evidence="5" id="KW-0539">Nucleus</keyword>
<gene>
    <name evidence="7" type="ORF">C0Q70_14213</name>
</gene>
<feature type="region of interest" description="Disordered" evidence="6">
    <location>
        <begin position="197"/>
        <end position="258"/>
    </location>
</feature>
<evidence type="ECO:0000256" key="6">
    <source>
        <dbReference type="SAM" id="MobiDB-lite"/>
    </source>
</evidence>
<keyword evidence="3" id="KW-0805">Transcription regulation</keyword>
<protein>
    <recommendedName>
        <fullName evidence="9">Transcription initiation factor IIA subunit 1</fullName>
    </recommendedName>
</protein>
<dbReference type="STRING" id="400727.A0A2T7NZG6"/>
<dbReference type="SUPFAM" id="SSF50784">
    <property type="entry name" value="Transcription factor IIA (TFIIA), beta-barrel domain"/>
    <property type="match status" value="1"/>
</dbReference>
<evidence type="ECO:0000256" key="5">
    <source>
        <dbReference type="ARBA" id="ARBA00023242"/>
    </source>
</evidence>
<feature type="compositionally biased region" description="Acidic residues" evidence="6">
    <location>
        <begin position="210"/>
        <end position="258"/>
    </location>
</feature>
<evidence type="ECO:0000256" key="3">
    <source>
        <dbReference type="ARBA" id="ARBA00023015"/>
    </source>
</evidence>
<dbReference type="PANTHER" id="PTHR12694:SF8">
    <property type="entry name" value="TRANSCRIPTION INITIATION FACTOR IIA SUBUNIT 1"/>
    <property type="match status" value="1"/>
</dbReference>
<dbReference type="PANTHER" id="PTHR12694">
    <property type="entry name" value="TRANSCRIPTION INITIATION FACTOR IIA SUBUNIT 1"/>
    <property type="match status" value="1"/>
</dbReference>
<dbReference type="OrthoDB" id="6275927at2759"/>
<evidence type="ECO:0000256" key="1">
    <source>
        <dbReference type="ARBA" id="ARBA00004123"/>
    </source>
</evidence>
<name>A0A2T7NZG6_POMCA</name>
<dbReference type="OMA" id="EVCDASQ"/>
<dbReference type="SUPFAM" id="SSF47396">
    <property type="entry name" value="Transcription factor IIA (TFIIA), alpha-helical domain"/>
    <property type="match status" value="1"/>
</dbReference>
<keyword evidence="8" id="KW-1185">Reference proteome</keyword>
<accession>A0A2T7NZG6</accession>
<dbReference type="SMART" id="SM01371">
    <property type="entry name" value="TFIIA"/>
    <property type="match status" value="1"/>
</dbReference>
<keyword evidence="4" id="KW-0804">Transcription</keyword>
<dbReference type="FunFam" id="1.10.287.100:FF:000001">
    <property type="entry name" value="Transcription initiation factor IIA subunit"/>
    <property type="match status" value="1"/>
</dbReference>
<reference evidence="7 8" key="1">
    <citation type="submission" date="2018-04" db="EMBL/GenBank/DDBJ databases">
        <title>The genome of golden apple snail Pomacea canaliculata provides insight into stress tolerance and invasive adaptation.</title>
        <authorList>
            <person name="Liu C."/>
            <person name="Liu B."/>
            <person name="Ren Y."/>
            <person name="Zhang Y."/>
            <person name="Wang H."/>
            <person name="Li S."/>
            <person name="Jiang F."/>
            <person name="Yin L."/>
            <person name="Zhang G."/>
            <person name="Qian W."/>
            <person name="Fan W."/>
        </authorList>
    </citation>
    <scope>NUCLEOTIDE SEQUENCE [LARGE SCALE GENOMIC DNA]</scope>
    <source>
        <strain evidence="7">SZHN2017</strain>
        <tissue evidence="7">Muscle</tissue>
    </source>
</reference>
<comment type="subcellular location">
    <subcellularLocation>
        <location evidence="1">Nucleus</location>
    </subcellularLocation>
</comment>
<comment type="caution">
    <text evidence="7">The sequence shown here is derived from an EMBL/GenBank/DDBJ whole genome shotgun (WGS) entry which is preliminary data.</text>
</comment>
<evidence type="ECO:0000313" key="8">
    <source>
        <dbReference type="Proteomes" id="UP000245119"/>
    </source>
</evidence>
<dbReference type="AlphaFoldDB" id="A0A2T7NZG6"/>
<dbReference type="GO" id="GO:0006367">
    <property type="term" value="P:transcription initiation at RNA polymerase II promoter"/>
    <property type="evidence" value="ECO:0007669"/>
    <property type="project" value="InterPro"/>
</dbReference>
<dbReference type="FunFam" id="2.30.18.10:FF:000002">
    <property type="entry name" value="Transcription initiation factor IIA subunit 1"/>
    <property type="match status" value="1"/>
</dbReference>
<evidence type="ECO:0000313" key="7">
    <source>
        <dbReference type="EMBL" id="PVD26536.1"/>
    </source>
</evidence>
<dbReference type="Pfam" id="PF03153">
    <property type="entry name" value="TFIIA"/>
    <property type="match status" value="1"/>
</dbReference>
<dbReference type="InterPro" id="IPR004855">
    <property type="entry name" value="TFIIA_asu/bsu"/>
</dbReference>
<organism evidence="7 8">
    <name type="scientific">Pomacea canaliculata</name>
    <name type="common">Golden apple snail</name>
    <dbReference type="NCBI Taxonomy" id="400727"/>
    <lineage>
        <taxon>Eukaryota</taxon>
        <taxon>Metazoa</taxon>
        <taxon>Spiralia</taxon>
        <taxon>Lophotrochozoa</taxon>
        <taxon>Mollusca</taxon>
        <taxon>Gastropoda</taxon>
        <taxon>Caenogastropoda</taxon>
        <taxon>Architaenioglossa</taxon>
        <taxon>Ampullarioidea</taxon>
        <taxon>Ampullariidae</taxon>
        <taxon>Pomacea</taxon>
    </lineage>
</organism>
<dbReference type="InterPro" id="IPR009088">
    <property type="entry name" value="TFIIA_b-brl"/>
</dbReference>
<evidence type="ECO:0008006" key="9">
    <source>
        <dbReference type="Google" id="ProtNLM"/>
    </source>
</evidence>
<sequence length="305" mass="33103">MSTANQVSSLYKTVVDDVINNVKEAFLDEGVDEQVLQELRQLWETKLSASKAMEPANVETEVHLPTSYPLILQQSQSQALHQGYVPRGVLATAAQQPQQTFPVSITNQARELSGAAAAATMALPVGLFQHQIAALGAGQAQNVTLQPTGNGHFIVQNLAGGAQGLTATITIPQQTFVQSQSGQHVANIAQVAAPNQSGIIQLDGTGDTSSSEDEDFDNDENDDDNEEEQNDEDAEQGEEEEPLNSADDVSEEDPTELFDAENVVVCQYDKINRNKNKWKFTLKDGIMNLNGRDFVFQKASGDAEW</sequence>